<dbReference type="PANTHER" id="PTHR33204">
    <property type="entry name" value="TRANSCRIPTIONAL REGULATOR, MARR FAMILY"/>
    <property type="match status" value="1"/>
</dbReference>
<dbReference type="Proteomes" id="UP000316747">
    <property type="component" value="Unassembled WGS sequence"/>
</dbReference>
<evidence type="ECO:0000313" key="6">
    <source>
        <dbReference type="Proteomes" id="UP000316747"/>
    </source>
</evidence>
<gene>
    <name evidence="5" type="ORF">FBY41_2264</name>
</gene>
<keyword evidence="1" id="KW-0805">Transcription regulation</keyword>
<dbReference type="PROSITE" id="PS51118">
    <property type="entry name" value="HTH_HXLR"/>
    <property type="match status" value="2"/>
</dbReference>
<dbReference type="GO" id="GO:0003677">
    <property type="term" value="F:DNA binding"/>
    <property type="evidence" value="ECO:0007669"/>
    <property type="project" value="UniProtKB-KW"/>
</dbReference>
<keyword evidence="2" id="KW-0238">DNA-binding</keyword>
<evidence type="ECO:0000256" key="1">
    <source>
        <dbReference type="ARBA" id="ARBA00023015"/>
    </source>
</evidence>
<name>A0A543HV44_9MICO</name>
<comment type="caution">
    <text evidence="5">The sequence shown here is derived from an EMBL/GenBank/DDBJ whole genome shotgun (WGS) entry which is preliminary data.</text>
</comment>
<feature type="domain" description="HTH hxlR-type" evidence="4">
    <location>
        <begin position="19"/>
        <end position="118"/>
    </location>
</feature>
<sequence>MDDTAPPHLTQPTRLPAGGPNAIGHMLGLLGDEWTLLILQQALQGVTRYGQLKEALPISNSVLTARLRSLSEAQLLERHVYQSNPERAEYLTTPRSRSLWPVMLAIWEWERQWVPEHPAPLPAMHHSVCGHDFAPVVVCRACGKPFEPREVVAEWGPSGSWARSVPQATTRRRWEPEAGHHYPGLFPETMAIFGNRWSSALMGAAFRGVTRFTDFESNLGAPPTLVADRLRSFCAIGVLEPRANPDRPDWAEYGLTPKGRAFYPVIAASIAWAEHWFVSPEGPAVIQHHRTCGEELTAIFTCDQCERPLAGNDVTVVPADDARDRHEGEA</sequence>
<dbReference type="AlphaFoldDB" id="A0A543HV44"/>
<protein>
    <submittedName>
        <fullName evidence="5">HxlR family transcriptional regulator</fullName>
    </submittedName>
</protein>
<dbReference type="InterPro" id="IPR002577">
    <property type="entry name" value="HTH_HxlR"/>
</dbReference>
<dbReference type="Gene3D" id="1.10.10.10">
    <property type="entry name" value="Winged helix-like DNA-binding domain superfamily/Winged helix DNA-binding domain"/>
    <property type="match status" value="2"/>
</dbReference>
<organism evidence="5 6">
    <name type="scientific">Humibacillus xanthopallidus</name>
    <dbReference type="NCBI Taxonomy" id="412689"/>
    <lineage>
        <taxon>Bacteria</taxon>
        <taxon>Bacillati</taxon>
        <taxon>Actinomycetota</taxon>
        <taxon>Actinomycetes</taxon>
        <taxon>Micrococcales</taxon>
        <taxon>Intrasporangiaceae</taxon>
        <taxon>Humibacillus</taxon>
    </lineage>
</organism>
<evidence type="ECO:0000313" key="5">
    <source>
        <dbReference type="EMBL" id="TQM62235.1"/>
    </source>
</evidence>
<dbReference type="RefSeq" id="WP_141844361.1">
    <property type="nucleotide sequence ID" value="NZ_VFPM01000002.1"/>
</dbReference>
<evidence type="ECO:0000256" key="2">
    <source>
        <dbReference type="ARBA" id="ARBA00023125"/>
    </source>
</evidence>
<evidence type="ECO:0000259" key="4">
    <source>
        <dbReference type="PROSITE" id="PS51118"/>
    </source>
</evidence>
<keyword evidence="6" id="KW-1185">Reference proteome</keyword>
<feature type="domain" description="HTH hxlR-type" evidence="4">
    <location>
        <begin position="182"/>
        <end position="281"/>
    </location>
</feature>
<reference evidence="5 6" key="1">
    <citation type="submission" date="2019-06" db="EMBL/GenBank/DDBJ databases">
        <title>Genome sequencing of plant associated microbes to promote plant fitness in Sorghum bicolor and Oryza sativa.</title>
        <authorList>
            <person name="Coleman-Derr D."/>
        </authorList>
    </citation>
    <scope>NUCLEOTIDE SEQUENCE [LARGE SCALE GENOMIC DNA]</scope>
    <source>
        <strain evidence="5 6">KV-663</strain>
    </source>
</reference>
<proteinExistence type="predicted"/>
<evidence type="ECO:0000256" key="3">
    <source>
        <dbReference type="ARBA" id="ARBA00023163"/>
    </source>
</evidence>
<dbReference type="EMBL" id="VFPM01000002">
    <property type="protein sequence ID" value="TQM62235.1"/>
    <property type="molecule type" value="Genomic_DNA"/>
</dbReference>
<keyword evidence="3" id="KW-0804">Transcription</keyword>
<dbReference type="InterPro" id="IPR036390">
    <property type="entry name" value="WH_DNA-bd_sf"/>
</dbReference>
<dbReference type="Pfam" id="PF01638">
    <property type="entry name" value="HxlR"/>
    <property type="match status" value="2"/>
</dbReference>
<dbReference type="PANTHER" id="PTHR33204:SF18">
    <property type="entry name" value="TRANSCRIPTIONAL REGULATORY PROTEIN"/>
    <property type="match status" value="1"/>
</dbReference>
<dbReference type="SUPFAM" id="SSF46785">
    <property type="entry name" value="Winged helix' DNA-binding domain"/>
    <property type="match status" value="2"/>
</dbReference>
<dbReference type="OrthoDB" id="9792527at2"/>
<accession>A0A543HV44</accession>
<dbReference type="InterPro" id="IPR036388">
    <property type="entry name" value="WH-like_DNA-bd_sf"/>
</dbReference>